<evidence type="ECO:0000259" key="1">
    <source>
        <dbReference type="Pfam" id="PF13622"/>
    </source>
</evidence>
<organism evidence="3 4">
    <name type="scientific">Antrihabitans stalagmiti</name>
    <dbReference type="NCBI Taxonomy" id="2799499"/>
    <lineage>
        <taxon>Bacteria</taxon>
        <taxon>Bacillati</taxon>
        <taxon>Actinomycetota</taxon>
        <taxon>Actinomycetes</taxon>
        <taxon>Mycobacteriales</taxon>
        <taxon>Nocardiaceae</taxon>
        <taxon>Antrihabitans</taxon>
    </lineage>
</organism>
<dbReference type="SUPFAM" id="SSF54637">
    <property type="entry name" value="Thioesterase/thiol ester dehydrase-isomerase"/>
    <property type="match status" value="2"/>
</dbReference>
<dbReference type="Gene3D" id="2.40.160.210">
    <property type="entry name" value="Acyl-CoA thioesterase, double hotdog domain"/>
    <property type="match status" value="1"/>
</dbReference>
<dbReference type="InterPro" id="IPR049449">
    <property type="entry name" value="TesB_ACOT8-like_N"/>
</dbReference>
<feature type="domain" description="Acyl-CoA thioesterase-like N-terminal HotDog" evidence="1">
    <location>
        <begin position="21"/>
        <end position="81"/>
    </location>
</feature>
<sequence>MAMQSQLAVAETATVKTNFDATWLGFGGVHGGLLLATLAEAAAKHVDSIPIGISAHMYAPVQPGEVEIALDVVRAGRTGSVSATIEGRATALVRTSREAFGNRTWPKVNPVAAEQHPEQLEPLVLPVDFVPFSQYVDIRPVNSARPFAGGPDPEFIVWIRLRENYGLTEQGRAAVLLDALPPGLFATMTSPVLIPTIEMTAHFAPTSNSGSDWYYLRHRTAWSTADLSVDETELFTATGELAAQARQLRRIVRKG</sequence>
<accession>A0A934NQM9</accession>
<feature type="domain" description="Acyl-CoA thioesterase-like C-terminal" evidence="2">
    <location>
        <begin position="117"/>
        <end position="248"/>
    </location>
</feature>
<dbReference type="Pfam" id="PF20789">
    <property type="entry name" value="4HBT_3C"/>
    <property type="match status" value="1"/>
</dbReference>
<dbReference type="PANTHER" id="PTHR38110:SF1">
    <property type="entry name" value="THIOESTERASE DOMAIN-CONTAINING PROTEIN"/>
    <property type="match status" value="1"/>
</dbReference>
<reference evidence="3" key="1">
    <citation type="submission" date="2020-12" db="EMBL/GenBank/DDBJ databases">
        <title>Antrihabitans popcorni sp. nov. and Antrihabitans auranticaus sp. nov., isolated from a larva cave.</title>
        <authorList>
            <person name="Lee S.D."/>
            <person name="Kim I.S."/>
        </authorList>
    </citation>
    <scope>NUCLEOTIDE SEQUENCE</scope>
    <source>
        <strain evidence="3">YC3-6</strain>
    </source>
</reference>
<dbReference type="InterPro" id="IPR029069">
    <property type="entry name" value="HotDog_dom_sf"/>
</dbReference>
<gene>
    <name evidence="3" type="ORF">JGU71_11765</name>
</gene>
<evidence type="ECO:0000313" key="3">
    <source>
        <dbReference type="EMBL" id="MBJ8339563.1"/>
    </source>
</evidence>
<dbReference type="EMBL" id="JAEMNV010000003">
    <property type="protein sequence ID" value="MBJ8339563.1"/>
    <property type="molecule type" value="Genomic_DNA"/>
</dbReference>
<evidence type="ECO:0000313" key="4">
    <source>
        <dbReference type="Proteomes" id="UP000655868"/>
    </source>
</evidence>
<dbReference type="Proteomes" id="UP000655868">
    <property type="component" value="Unassembled WGS sequence"/>
</dbReference>
<dbReference type="InterPro" id="IPR052389">
    <property type="entry name" value="Sec_Metab_Biosynth-Assoc"/>
</dbReference>
<dbReference type="RefSeq" id="WP_199704299.1">
    <property type="nucleotide sequence ID" value="NZ_JAEMNV010000003.1"/>
</dbReference>
<proteinExistence type="predicted"/>
<protein>
    <submittedName>
        <fullName evidence="3">Thioesterase family protein</fullName>
    </submittedName>
</protein>
<dbReference type="AlphaFoldDB" id="A0A934NQM9"/>
<dbReference type="Pfam" id="PF13622">
    <property type="entry name" value="4HBT_3"/>
    <property type="match status" value="1"/>
</dbReference>
<evidence type="ECO:0000259" key="2">
    <source>
        <dbReference type="Pfam" id="PF20789"/>
    </source>
</evidence>
<name>A0A934NQM9_9NOCA</name>
<dbReference type="InterPro" id="IPR049450">
    <property type="entry name" value="ACOT8-like_C"/>
</dbReference>
<dbReference type="PANTHER" id="PTHR38110">
    <property type="entry name" value="CHROMOSOME 23, WHOLE GENOME SHOTGUN SEQUENCE"/>
    <property type="match status" value="1"/>
</dbReference>
<comment type="caution">
    <text evidence="3">The sequence shown here is derived from an EMBL/GenBank/DDBJ whole genome shotgun (WGS) entry which is preliminary data.</text>
</comment>
<dbReference type="InterPro" id="IPR042171">
    <property type="entry name" value="Acyl-CoA_hotdog"/>
</dbReference>
<keyword evidence="4" id="KW-1185">Reference proteome</keyword>